<dbReference type="InterPro" id="IPR036390">
    <property type="entry name" value="WH_DNA-bd_sf"/>
</dbReference>
<dbReference type="GO" id="GO:0003677">
    <property type="term" value="F:DNA binding"/>
    <property type="evidence" value="ECO:0007669"/>
    <property type="project" value="UniProtKB-KW"/>
</dbReference>
<dbReference type="InterPro" id="IPR036388">
    <property type="entry name" value="WH-like_DNA-bd_sf"/>
</dbReference>
<dbReference type="Pfam" id="PF13545">
    <property type="entry name" value="HTH_Crp_2"/>
    <property type="match status" value="1"/>
</dbReference>
<feature type="domain" description="HTH crp-type" evidence="5">
    <location>
        <begin position="149"/>
        <end position="220"/>
    </location>
</feature>
<dbReference type="SUPFAM" id="SSF51206">
    <property type="entry name" value="cAMP-binding domain-like"/>
    <property type="match status" value="1"/>
</dbReference>
<dbReference type="PANTHER" id="PTHR24567">
    <property type="entry name" value="CRP FAMILY TRANSCRIPTIONAL REGULATORY PROTEIN"/>
    <property type="match status" value="1"/>
</dbReference>
<dbReference type="GO" id="GO:0005829">
    <property type="term" value="C:cytosol"/>
    <property type="evidence" value="ECO:0007669"/>
    <property type="project" value="TreeGrafter"/>
</dbReference>
<dbReference type="Proteomes" id="UP000186110">
    <property type="component" value="Chromosome"/>
</dbReference>
<sequence length="224" mass="24765">MSMLSNLDLIRRVPLFAMLTPQQTESLVDVVGKRRFKRGEAMVEQGKTSHALYIILAGRARVLMTDRKGREVILATLRAGDYIGEMSLIDNDAHSATVLAEVQTDALVLGRDDFSRCVSENTSMAYTVMRGLVQRLRSADQKIGSMALMGVYGRVATVLLESAVSGDDGQMVIREKVSRQDIAKMVGASREMVSRVMKDFEEQGFIETLPGGAVRVIERRAIPR</sequence>
<dbReference type="AlphaFoldDB" id="A0A1P8KCJ0"/>
<dbReference type="InterPro" id="IPR050397">
    <property type="entry name" value="Env_Response_Regulators"/>
</dbReference>
<evidence type="ECO:0000256" key="3">
    <source>
        <dbReference type="ARBA" id="ARBA00023163"/>
    </source>
</evidence>
<evidence type="ECO:0000259" key="4">
    <source>
        <dbReference type="PROSITE" id="PS50042"/>
    </source>
</evidence>
<dbReference type="CDD" id="cd00038">
    <property type="entry name" value="CAP_ED"/>
    <property type="match status" value="1"/>
</dbReference>
<dbReference type="Gene3D" id="1.10.10.10">
    <property type="entry name" value="Winged helix-like DNA-binding domain superfamily/Winged helix DNA-binding domain"/>
    <property type="match status" value="1"/>
</dbReference>
<evidence type="ECO:0000313" key="6">
    <source>
        <dbReference type="EMBL" id="APW43734.1"/>
    </source>
</evidence>
<dbReference type="InterPro" id="IPR018490">
    <property type="entry name" value="cNMP-bd_dom_sf"/>
</dbReference>
<dbReference type="EMBL" id="CP019239">
    <property type="protein sequence ID" value="APW43734.1"/>
    <property type="molecule type" value="Genomic_DNA"/>
</dbReference>
<dbReference type="PANTHER" id="PTHR24567:SF68">
    <property type="entry name" value="DNA-BINDING TRANSCRIPTIONAL DUAL REGULATOR CRP"/>
    <property type="match status" value="1"/>
</dbReference>
<name>A0A1P8KCJ0_9BURK</name>
<dbReference type="InterPro" id="IPR012318">
    <property type="entry name" value="HTH_CRP"/>
</dbReference>
<dbReference type="InterPro" id="IPR014710">
    <property type="entry name" value="RmlC-like_jellyroll"/>
</dbReference>
<dbReference type="Gene3D" id="2.60.120.10">
    <property type="entry name" value="Jelly Rolls"/>
    <property type="match status" value="1"/>
</dbReference>
<dbReference type="PROSITE" id="PS00042">
    <property type="entry name" value="HTH_CRP_1"/>
    <property type="match status" value="1"/>
</dbReference>
<dbReference type="SUPFAM" id="SSF46785">
    <property type="entry name" value="Winged helix' DNA-binding domain"/>
    <property type="match status" value="1"/>
</dbReference>
<gene>
    <name evidence="6" type="ORF">RS694_15135</name>
</gene>
<evidence type="ECO:0000313" key="7">
    <source>
        <dbReference type="Proteomes" id="UP000186110"/>
    </source>
</evidence>
<evidence type="ECO:0000256" key="2">
    <source>
        <dbReference type="ARBA" id="ARBA00023125"/>
    </source>
</evidence>
<dbReference type="GO" id="GO:0003700">
    <property type="term" value="F:DNA-binding transcription factor activity"/>
    <property type="evidence" value="ECO:0007669"/>
    <property type="project" value="InterPro"/>
</dbReference>
<dbReference type="KEGG" id="rsb:RS694_15135"/>
<keyword evidence="2" id="KW-0238">DNA-binding</keyword>
<accession>A0A1P8KCJ0</accession>
<evidence type="ECO:0000259" key="5">
    <source>
        <dbReference type="PROSITE" id="PS51063"/>
    </source>
</evidence>
<dbReference type="Pfam" id="PF00027">
    <property type="entry name" value="cNMP_binding"/>
    <property type="match status" value="1"/>
</dbReference>
<reference evidence="6 7" key="1">
    <citation type="submission" date="2017-01" db="EMBL/GenBank/DDBJ databases">
        <authorList>
            <person name="Mah S.A."/>
            <person name="Swanson W.J."/>
            <person name="Moy G.W."/>
            <person name="Vacquier V.D."/>
        </authorList>
    </citation>
    <scope>NUCLEOTIDE SEQUENCE [LARGE SCALE GENOMIC DNA]</scope>
    <source>
        <strain evidence="6 7">DSM 22694</strain>
    </source>
</reference>
<keyword evidence="3" id="KW-0804">Transcription</keyword>
<feature type="domain" description="Cyclic nucleotide-binding" evidence="4">
    <location>
        <begin position="15"/>
        <end position="135"/>
    </location>
</feature>
<dbReference type="PRINTS" id="PR00034">
    <property type="entry name" value="HTHCRP"/>
</dbReference>
<dbReference type="PROSITE" id="PS51063">
    <property type="entry name" value="HTH_CRP_2"/>
    <property type="match status" value="1"/>
</dbReference>
<dbReference type="SMART" id="SM00100">
    <property type="entry name" value="cNMP"/>
    <property type="match status" value="1"/>
</dbReference>
<dbReference type="RefSeq" id="WP_029707152.1">
    <property type="nucleotide sequence ID" value="NZ_CP019239.1"/>
</dbReference>
<dbReference type="InterPro" id="IPR018335">
    <property type="entry name" value="Tscrpt_reg_HTH_Crp-type_CS"/>
</dbReference>
<protein>
    <recommendedName>
        <fullName evidence="8">Crp/Fnr family transcriptional regulator</fullName>
    </recommendedName>
</protein>
<dbReference type="PROSITE" id="PS50042">
    <property type="entry name" value="CNMP_BINDING_3"/>
    <property type="match status" value="1"/>
</dbReference>
<keyword evidence="7" id="KW-1185">Reference proteome</keyword>
<proteinExistence type="predicted"/>
<dbReference type="eggNOG" id="COG0664">
    <property type="taxonomic scope" value="Bacteria"/>
</dbReference>
<organism evidence="6 7">
    <name type="scientific">Rhodoferax saidenbachensis</name>
    <dbReference type="NCBI Taxonomy" id="1484693"/>
    <lineage>
        <taxon>Bacteria</taxon>
        <taxon>Pseudomonadati</taxon>
        <taxon>Pseudomonadota</taxon>
        <taxon>Betaproteobacteria</taxon>
        <taxon>Burkholderiales</taxon>
        <taxon>Comamonadaceae</taxon>
        <taxon>Rhodoferax</taxon>
    </lineage>
</organism>
<dbReference type="STRING" id="1484693.RS694_15135"/>
<evidence type="ECO:0000256" key="1">
    <source>
        <dbReference type="ARBA" id="ARBA00023015"/>
    </source>
</evidence>
<dbReference type="SMART" id="SM00419">
    <property type="entry name" value="HTH_CRP"/>
    <property type="match status" value="1"/>
</dbReference>
<evidence type="ECO:0008006" key="8">
    <source>
        <dbReference type="Google" id="ProtNLM"/>
    </source>
</evidence>
<dbReference type="InterPro" id="IPR000595">
    <property type="entry name" value="cNMP-bd_dom"/>
</dbReference>
<keyword evidence="1" id="KW-0805">Transcription regulation</keyword>